<dbReference type="Proteomes" id="UP000663400">
    <property type="component" value="Chromosome"/>
</dbReference>
<name>A0ABX7RAX6_9GAMM</name>
<evidence type="ECO:0000256" key="2">
    <source>
        <dbReference type="SAM" id="SignalP"/>
    </source>
</evidence>
<evidence type="ECO:0000313" key="4">
    <source>
        <dbReference type="Proteomes" id="UP000663400"/>
    </source>
</evidence>
<evidence type="ECO:0000313" key="3">
    <source>
        <dbReference type="EMBL" id="QSX74551.1"/>
    </source>
</evidence>
<feature type="signal peptide" evidence="2">
    <location>
        <begin position="1"/>
        <end position="18"/>
    </location>
</feature>
<evidence type="ECO:0000256" key="1">
    <source>
        <dbReference type="SAM" id="MobiDB-lite"/>
    </source>
</evidence>
<gene>
    <name evidence="3" type="ORF">HIV01_015415</name>
</gene>
<feature type="compositionally biased region" description="Basic and acidic residues" evidence="1">
    <location>
        <begin position="189"/>
        <end position="203"/>
    </location>
</feature>
<protein>
    <submittedName>
        <fullName evidence="3">Uncharacterized protein</fullName>
    </submittedName>
</protein>
<keyword evidence="4" id="KW-1185">Reference proteome</keyword>
<feature type="chain" id="PRO_5047073992" evidence="2">
    <location>
        <begin position="19"/>
        <end position="209"/>
    </location>
</feature>
<dbReference type="RefSeq" id="WP_200609141.1">
    <property type="nucleotide sequence ID" value="NZ_CP071517.1"/>
</dbReference>
<dbReference type="EMBL" id="CP071517">
    <property type="protein sequence ID" value="QSX74551.1"/>
    <property type="molecule type" value="Genomic_DNA"/>
</dbReference>
<feature type="region of interest" description="Disordered" evidence="1">
    <location>
        <begin position="189"/>
        <end position="209"/>
    </location>
</feature>
<keyword evidence="2" id="KW-0732">Signal</keyword>
<reference evidence="3 4" key="1">
    <citation type="submission" date="2021-02" db="EMBL/GenBank/DDBJ databases">
        <title>Lysobacter arenosi sp. nov., isolated from soil of gangwondo yeongwol, south Korea.</title>
        <authorList>
            <person name="Kim K.R."/>
            <person name="Kim K.H."/>
            <person name="Jeon C.O."/>
        </authorList>
    </citation>
    <scope>NUCLEOTIDE SEQUENCE [LARGE SCALE GENOMIC DNA]</scope>
    <source>
        <strain evidence="3 4">R7</strain>
    </source>
</reference>
<proteinExistence type="predicted"/>
<organism evidence="3 4">
    <name type="scientific">Lysobacter arenosi</name>
    <dbReference type="NCBI Taxonomy" id="2795387"/>
    <lineage>
        <taxon>Bacteria</taxon>
        <taxon>Pseudomonadati</taxon>
        <taxon>Pseudomonadota</taxon>
        <taxon>Gammaproteobacteria</taxon>
        <taxon>Lysobacterales</taxon>
        <taxon>Lysobacteraceae</taxon>
        <taxon>Lysobacter</taxon>
    </lineage>
</organism>
<accession>A0ABX7RAX6</accession>
<sequence>MKLCKRLAIVWLALPFAAGFTSDDLKTYPAGRADTQIVDEAVARGATTCRYNLEDLIVHALGDRDRDGFTTYPIGAEANRPSAGIYVTKYPNGDESHLQWVVGPDASGYCTLYWTESRHWKQTCAKVLARYEGDEWGTPQSLGGSTLLVGRQEKGNGLRVVATPVDSGCMVTESEMAWRIDPDETAREWIKADHGYDPDDRSSDVGAAK</sequence>